<keyword evidence="3" id="KW-0853">WD repeat</keyword>
<evidence type="ECO:0000256" key="6">
    <source>
        <dbReference type="ARBA" id="ARBA00022824"/>
    </source>
</evidence>
<dbReference type="AlphaFoldDB" id="A0AAE0CCB1"/>
<keyword evidence="10 11" id="KW-0472">Membrane</keyword>
<dbReference type="GO" id="GO:0005085">
    <property type="term" value="F:guanyl-nucleotide exchange factor activity"/>
    <property type="evidence" value="ECO:0007669"/>
    <property type="project" value="InterPro"/>
</dbReference>
<gene>
    <name evidence="12" type="ORF">CYMTET_38993</name>
</gene>
<accession>A0AAE0CCB1</accession>
<name>A0AAE0CCB1_9CHLO</name>
<dbReference type="InterPro" id="IPR045260">
    <property type="entry name" value="Sec12-like"/>
</dbReference>
<dbReference type="GO" id="GO:0005789">
    <property type="term" value="C:endoplasmic reticulum membrane"/>
    <property type="evidence" value="ECO:0007669"/>
    <property type="project" value="UniProtKB-SubCell"/>
</dbReference>
<dbReference type="InterPro" id="IPR001680">
    <property type="entry name" value="WD40_rpt"/>
</dbReference>
<keyword evidence="4 11" id="KW-0812">Transmembrane</keyword>
<comment type="caution">
    <text evidence="12">The sequence shown here is derived from an EMBL/GenBank/DDBJ whole genome shotgun (WGS) entry which is preliminary data.</text>
</comment>
<organism evidence="12 13">
    <name type="scientific">Cymbomonas tetramitiformis</name>
    <dbReference type="NCBI Taxonomy" id="36881"/>
    <lineage>
        <taxon>Eukaryota</taxon>
        <taxon>Viridiplantae</taxon>
        <taxon>Chlorophyta</taxon>
        <taxon>Pyramimonadophyceae</taxon>
        <taxon>Pyramimonadales</taxon>
        <taxon>Pyramimonadaceae</taxon>
        <taxon>Cymbomonas</taxon>
    </lineage>
</organism>
<evidence type="ECO:0000256" key="10">
    <source>
        <dbReference type="ARBA" id="ARBA00023136"/>
    </source>
</evidence>
<dbReference type="GO" id="GO:0015031">
    <property type="term" value="P:protein transport"/>
    <property type="evidence" value="ECO:0007669"/>
    <property type="project" value="UniProtKB-KW"/>
</dbReference>
<keyword evidence="2" id="KW-0813">Transport</keyword>
<evidence type="ECO:0000256" key="1">
    <source>
        <dbReference type="ARBA" id="ARBA00004389"/>
    </source>
</evidence>
<keyword evidence="13" id="KW-1185">Reference proteome</keyword>
<keyword evidence="9 11" id="KW-1133">Transmembrane helix</keyword>
<comment type="subcellular location">
    <subcellularLocation>
        <location evidence="1">Endoplasmic reticulum membrane</location>
        <topology evidence="1">Single-pass membrane protein</topology>
    </subcellularLocation>
</comment>
<evidence type="ECO:0000256" key="11">
    <source>
        <dbReference type="SAM" id="Phobius"/>
    </source>
</evidence>
<evidence type="ECO:0000256" key="9">
    <source>
        <dbReference type="ARBA" id="ARBA00022989"/>
    </source>
</evidence>
<protein>
    <recommendedName>
        <fullName evidence="14">Prolactin regulatory element-binding protein</fullName>
    </recommendedName>
</protein>
<dbReference type="Pfam" id="PF00400">
    <property type="entry name" value="WD40"/>
    <property type="match status" value="1"/>
</dbReference>
<keyword evidence="7" id="KW-0931">ER-Golgi transport</keyword>
<proteinExistence type="predicted"/>
<dbReference type="PANTHER" id="PTHR23284">
    <property type="entry name" value="PROLACTIN REGULATORY ELEMENT BINDING PROTEIN"/>
    <property type="match status" value="1"/>
</dbReference>
<keyword evidence="6" id="KW-0256">Endoplasmic reticulum</keyword>
<reference evidence="12 13" key="1">
    <citation type="journal article" date="2015" name="Genome Biol. Evol.">
        <title>Comparative Genomics of a Bacterivorous Green Alga Reveals Evolutionary Causalities and Consequences of Phago-Mixotrophic Mode of Nutrition.</title>
        <authorList>
            <person name="Burns J.A."/>
            <person name="Paasch A."/>
            <person name="Narechania A."/>
            <person name="Kim E."/>
        </authorList>
    </citation>
    <scope>NUCLEOTIDE SEQUENCE [LARGE SCALE GENOMIC DNA]</scope>
    <source>
        <strain evidence="12 13">PLY_AMNH</strain>
    </source>
</reference>
<feature type="transmembrane region" description="Helical" evidence="11">
    <location>
        <begin position="338"/>
        <end position="356"/>
    </location>
</feature>
<evidence type="ECO:0000256" key="5">
    <source>
        <dbReference type="ARBA" id="ARBA00022737"/>
    </source>
</evidence>
<keyword evidence="8" id="KW-0653">Protein transport</keyword>
<dbReference type="InterPro" id="IPR015943">
    <property type="entry name" value="WD40/YVTN_repeat-like_dom_sf"/>
</dbReference>
<evidence type="ECO:0000313" key="12">
    <source>
        <dbReference type="EMBL" id="KAK3251674.1"/>
    </source>
</evidence>
<evidence type="ECO:0000313" key="13">
    <source>
        <dbReference type="Proteomes" id="UP001190700"/>
    </source>
</evidence>
<evidence type="ECO:0000256" key="3">
    <source>
        <dbReference type="ARBA" id="ARBA00022574"/>
    </source>
</evidence>
<sequence>MGKSTQSFGCPVSHFKWTEAGVVLASTGDSPNTSTLALTNVEKGSICDPVGFHEIPVDKPTKIDVHRNTIAVASSEGCSFHEFDAKDKTISSLTKTLKGLGNQTALAFSRCGAMVALGGADGHLRVYTYPELTLFGDVPAAHSETITDICFNVDSTRICTVSKERASEESGAAVWSVWDPSCVQYKTSPGGLYLEKWSNVWDRSAFKDLNGYWSGVGYTVDVLYMGFNQVCPKTGQTSALVIQVEAGPLIGWGKRVDYYDAEVVALTVSEDGLRVASASSKGDISVSFTRSLLPILSQKNVVKGPVRCLGLSPCATMLLAKSADSDGLAKVSLPEKGATFPFTLVLVVIAILMYLYTTVMK</sequence>
<evidence type="ECO:0000256" key="8">
    <source>
        <dbReference type="ARBA" id="ARBA00022927"/>
    </source>
</evidence>
<dbReference type="EMBL" id="LGRX02025894">
    <property type="protein sequence ID" value="KAK3251674.1"/>
    <property type="molecule type" value="Genomic_DNA"/>
</dbReference>
<dbReference type="InterPro" id="IPR036322">
    <property type="entry name" value="WD40_repeat_dom_sf"/>
</dbReference>
<dbReference type="PANTHER" id="PTHR23284:SF0">
    <property type="entry name" value="PROLACTIN REGULATORY ELEMENT-BINDING PROTEIN"/>
    <property type="match status" value="1"/>
</dbReference>
<dbReference type="Proteomes" id="UP001190700">
    <property type="component" value="Unassembled WGS sequence"/>
</dbReference>
<dbReference type="SUPFAM" id="SSF50978">
    <property type="entry name" value="WD40 repeat-like"/>
    <property type="match status" value="1"/>
</dbReference>
<evidence type="ECO:0000256" key="7">
    <source>
        <dbReference type="ARBA" id="ARBA00022892"/>
    </source>
</evidence>
<dbReference type="GO" id="GO:0003400">
    <property type="term" value="P:regulation of COPII vesicle coating"/>
    <property type="evidence" value="ECO:0007669"/>
    <property type="project" value="TreeGrafter"/>
</dbReference>
<dbReference type="GO" id="GO:0006888">
    <property type="term" value="P:endoplasmic reticulum to Golgi vesicle-mediated transport"/>
    <property type="evidence" value="ECO:0007669"/>
    <property type="project" value="TreeGrafter"/>
</dbReference>
<evidence type="ECO:0008006" key="14">
    <source>
        <dbReference type="Google" id="ProtNLM"/>
    </source>
</evidence>
<evidence type="ECO:0000256" key="4">
    <source>
        <dbReference type="ARBA" id="ARBA00022692"/>
    </source>
</evidence>
<dbReference type="Gene3D" id="2.130.10.10">
    <property type="entry name" value="YVTN repeat-like/Quinoprotein amine dehydrogenase"/>
    <property type="match status" value="1"/>
</dbReference>
<evidence type="ECO:0000256" key="2">
    <source>
        <dbReference type="ARBA" id="ARBA00022448"/>
    </source>
</evidence>
<keyword evidence="5" id="KW-0677">Repeat</keyword>